<dbReference type="Proteomes" id="UP000317933">
    <property type="component" value="Unassembled WGS sequence"/>
</dbReference>
<proteinExistence type="predicted"/>
<evidence type="ECO:0000256" key="1">
    <source>
        <dbReference type="SAM" id="Phobius"/>
    </source>
</evidence>
<feature type="transmembrane region" description="Helical" evidence="1">
    <location>
        <begin position="412"/>
        <end position="434"/>
    </location>
</feature>
<feature type="transmembrane region" description="Helical" evidence="1">
    <location>
        <begin position="361"/>
        <end position="379"/>
    </location>
</feature>
<keyword evidence="1" id="KW-0472">Membrane</keyword>
<accession>A0A502HGA9</accession>
<feature type="transmembrane region" description="Helical" evidence="1">
    <location>
        <begin position="220"/>
        <end position="242"/>
    </location>
</feature>
<comment type="caution">
    <text evidence="2">The sequence shown here is derived from an EMBL/GenBank/DDBJ whole genome shotgun (WGS) entry which is preliminary data.</text>
</comment>
<dbReference type="EMBL" id="RCZE01000016">
    <property type="protein sequence ID" value="TPG72675.1"/>
    <property type="molecule type" value="Genomic_DNA"/>
</dbReference>
<evidence type="ECO:0000313" key="3">
    <source>
        <dbReference type="Proteomes" id="UP000317933"/>
    </source>
</evidence>
<name>A0A502HGA9_9PSED</name>
<feature type="transmembrane region" description="Helical" evidence="1">
    <location>
        <begin position="536"/>
        <end position="556"/>
    </location>
</feature>
<feature type="transmembrane region" description="Helical" evidence="1">
    <location>
        <begin position="15"/>
        <end position="36"/>
    </location>
</feature>
<feature type="transmembrane region" description="Helical" evidence="1">
    <location>
        <begin position="563"/>
        <end position="587"/>
    </location>
</feature>
<evidence type="ECO:0000313" key="2">
    <source>
        <dbReference type="EMBL" id="TPG72675.1"/>
    </source>
</evidence>
<dbReference type="Pfam" id="PF14264">
    <property type="entry name" value="Glucos_trans_II"/>
    <property type="match status" value="1"/>
</dbReference>
<keyword evidence="1" id="KW-1133">Transmembrane helix</keyword>
<gene>
    <name evidence="2" type="ORF">EAH78_27460</name>
</gene>
<dbReference type="AlphaFoldDB" id="A0A502HGA9"/>
<protein>
    <recommendedName>
        <fullName evidence="4">Glucosyl transferase GtrII</fullName>
    </recommendedName>
</protein>
<feature type="transmembrane region" description="Helical" evidence="1">
    <location>
        <begin position="482"/>
        <end position="503"/>
    </location>
</feature>
<feature type="transmembrane region" description="Helical" evidence="1">
    <location>
        <begin position="385"/>
        <end position="400"/>
    </location>
</feature>
<feature type="transmembrane region" description="Helical" evidence="1">
    <location>
        <begin position="510"/>
        <end position="530"/>
    </location>
</feature>
<feature type="transmembrane region" description="Helical" evidence="1">
    <location>
        <begin position="331"/>
        <end position="349"/>
    </location>
</feature>
<dbReference type="InterPro" id="IPR025686">
    <property type="entry name" value="Glucos_trans_II"/>
</dbReference>
<dbReference type="RefSeq" id="WP_140670837.1">
    <property type="nucleotide sequence ID" value="NZ_RCZE01000016.1"/>
</dbReference>
<feature type="transmembrane region" description="Helical" evidence="1">
    <location>
        <begin position="167"/>
        <end position="188"/>
    </location>
</feature>
<organism evidence="2 3">
    <name type="scientific">Pseudomonas arsenicoxydans</name>
    <dbReference type="NCBI Taxonomy" id="702115"/>
    <lineage>
        <taxon>Bacteria</taxon>
        <taxon>Pseudomonadati</taxon>
        <taxon>Pseudomonadota</taxon>
        <taxon>Gammaproteobacteria</taxon>
        <taxon>Pseudomonadales</taxon>
        <taxon>Pseudomonadaceae</taxon>
        <taxon>Pseudomonas</taxon>
    </lineage>
</organism>
<feature type="transmembrane region" description="Helical" evidence="1">
    <location>
        <begin position="279"/>
        <end position="297"/>
    </location>
</feature>
<reference evidence="2 3" key="1">
    <citation type="journal article" date="2019" name="Environ. Microbiol.">
        <title>Species interactions and distinct microbial communities in high Arctic permafrost affected cryosols are associated with the CH4 and CO2 gas fluxes.</title>
        <authorList>
            <person name="Altshuler I."/>
            <person name="Hamel J."/>
            <person name="Turney S."/>
            <person name="Magnuson E."/>
            <person name="Levesque R."/>
            <person name="Greer C."/>
            <person name="Whyte L.G."/>
        </authorList>
    </citation>
    <scope>NUCLEOTIDE SEQUENCE [LARGE SCALE GENOMIC DNA]</scope>
    <source>
        <strain evidence="2 3">E3</strain>
    </source>
</reference>
<keyword evidence="1" id="KW-0812">Transmembrane</keyword>
<sequence>MTTSNKTKLLQKHPWFWRVVAFFTAGLIMSFILFYLPASGTSLVIDMNSKIAGSSQIFFGKKGLYSATNSTWYHIAPGRNKLTFPLSGLYSSVRWDPLTAGGTIDVNEIYVSILGARLDVGNILLKPLFDIEKIQSSEGKVIVVMKNGSTDPQLGIELNFKELHRKLAFFSTLLGFVIAIFMAGLLFFKKKIKRALTFVDCSLDYLFEKVRNDGFNFREIGVLVAIGSILYVYFLSTFSFSIDDEMASTRQNPSDWVSQGRWFVYLVERYIFPQPSIPFAPYIFLVFSLSVSYALILRAHGYAPSWKTYASYPIFCAFPTWWFISEFYSNVPALGFGVFFISLSSYLVFRKADDDALSNGGLIFVNSIIVLALACAIAAYQSLLLLFMCIVFGALLIRCLRSDDTGRELLKYIAMMLSKILLLTLIALILYFSINFAAQKIIASDSGYIDGFINYSAILKDPLGVVFLVINEMTSIYSGSSLRYGASIYISGLAILLATLKILSIDFEKTIIRLFLWSGVLVAPFAFHFISGGMPLPMRTMLAVAYVSWLSSAILLSDKRSSFVLAGVIIVGLYQIQIFSITSQYMASATITQSHDRMLAADIYRRIGELSGDFDRNTFSKIDVYGKKTLNTVYAKGWSSATQGSFFSWDDGNILRMVTYMKVMGYENIYIANNDERIAMTPFFKEMPVWPAAGSVRKVGDCYLVRLSKEPDSTHAQFKQ</sequence>
<evidence type="ECO:0008006" key="4">
    <source>
        <dbReference type="Google" id="ProtNLM"/>
    </source>
</evidence>